<accession>A0ABV7MAB4</accession>
<protein>
    <submittedName>
        <fullName evidence="1">Uncharacterized protein</fullName>
    </submittedName>
</protein>
<comment type="caution">
    <text evidence="1">The sequence shown here is derived from an EMBL/GenBank/DDBJ whole genome shotgun (WGS) entry which is preliminary data.</text>
</comment>
<name>A0ABV7MAB4_9PROT</name>
<reference evidence="2" key="1">
    <citation type="journal article" date="2019" name="Int. J. Syst. Evol. Microbiol.">
        <title>The Global Catalogue of Microorganisms (GCM) 10K type strain sequencing project: providing services to taxonomists for standard genome sequencing and annotation.</title>
        <authorList>
            <consortium name="The Broad Institute Genomics Platform"/>
            <consortium name="The Broad Institute Genome Sequencing Center for Infectious Disease"/>
            <person name="Wu L."/>
            <person name="Ma J."/>
        </authorList>
    </citation>
    <scope>NUCLEOTIDE SEQUENCE [LARGE SCALE GENOMIC DNA]</scope>
    <source>
        <strain evidence="2">KCTC 22245</strain>
    </source>
</reference>
<evidence type="ECO:0000313" key="2">
    <source>
        <dbReference type="Proteomes" id="UP001595607"/>
    </source>
</evidence>
<gene>
    <name evidence="1" type="ORF">ACFONP_06425</name>
</gene>
<proteinExistence type="predicted"/>
<evidence type="ECO:0000313" key="1">
    <source>
        <dbReference type="EMBL" id="MFC3302364.1"/>
    </source>
</evidence>
<dbReference type="EMBL" id="JBHRVA010000002">
    <property type="protein sequence ID" value="MFC3302364.1"/>
    <property type="molecule type" value="Genomic_DNA"/>
</dbReference>
<dbReference type="Proteomes" id="UP001595607">
    <property type="component" value="Unassembled WGS sequence"/>
</dbReference>
<sequence length="97" mass="10754">MPTYDVIINATGIDLPSVDDPIIGFTTSRRIKAPDEQEAIKAAKTAIAIEWRDGGYQARNRASAPHVDIEGIVPLSLWKRLTTKAPKRGFTFYTLPE</sequence>
<dbReference type="RefSeq" id="WP_189570553.1">
    <property type="nucleotide sequence ID" value="NZ_BMXU01000001.1"/>
</dbReference>
<keyword evidence="2" id="KW-1185">Reference proteome</keyword>
<organism evidence="1 2">
    <name type="scientific">Parvularcula lutaonensis</name>
    <dbReference type="NCBI Taxonomy" id="491923"/>
    <lineage>
        <taxon>Bacteria</taxon>
        <taxon>Pseudomonadati</taxon>
        <taxon>Pseudomonadota</taxon>
        <taxon>Alphaproteobacteria</taxon>
        <taxon>Parvularculales</taxon>
        <taxon>Parvularculaceae</taxon>
        <taxon>Parvularcula</taxon>
    </lineage>
</organism>